<dbReference type="AlphaFoldDB" id="A0A486XV72"/>
<dbReference type="CDD" id="cd01007">
    <property type="entry name" value="PBP2_BvgS_HisK_like"/>
    <property type="match status" value="1"/>
</dbReference>
<keyword evidence="2" id="KW-1133">Transmembrane helix</keyword>
<dbReference type="SUPFAM" id="SSF55073">
    <property type="entry name" value="Nucleotide cyclase"/>
    <property type="match status" value="1"/>
</dbReference>
<dbReference type="InterPro" id="IPR029787">
    <property type="entry name" value="Nucleotide_cyclase"/>
</dbReference>
<dbReference type="GO" id="GO:0052621">
    <property type="term" value="F:diguanylate cyclase activity"/>
    <property type="evidence" value="ECO:0007669"/>
    <property type="project" value="UniProtKB-EC"/>
</dbReference>
<feature type="transmembrane region" description="Helical" evidence="2">
    <location>
        <begin position="355"/>
        <end position="377"/>
    </location>
</feature>
<dbReference type="PANTHER" id="PTHR45138">
    <property type="entry name" value="REGULATORY COMPONENTS OF SENSORY TRANSDUCTION SYSTEM"/>
    <property type="match status" value="1"/>
</dbReference>
<dbReference type="EC" id="2.7.7.65" evidence="1"/>
<evidence type="ECO:0000256" key="1">
    <source>
        <dbReference type="ARBA" id="ARBA00012528"/>
    </source>
</evidence>
<dbReference type="InterPro" id="IPR050469">
    <property type="entry name" value="Diguanylate_Cyclase"/>
</dbReference>
<dbReference type="EMBL" id="CAAJGR010000033">
    <property type="protein sequence ID" value="VHO06402.1"/>
    <property type="molecule type" value="Genomic_DNA"/>
</dbReference>
<dbReference type="GO" id="GO:0005886">
    <property type="term" value="C:plasma membrane"/>
    <property type="evidence" value="ECO:0007669"/>
    <property type="project" value="TreeGrafter"/>
</dbReference>
<dbReference type="Gene3D" id="3.30.70.270">
    <property type="match status" value="1"/>
</dbReference>
<feature type="domain" description="GGDEF" evidence="3">
    <location>
        <begin position="423"/>
        <end position="557"/>
    </location>
</feature>
<dbReference type="InterPro" id="IPR001638">
    <property type="entry name" value="Solute-binding_3/MltF_N"/>
</dbReference>
<dbReference type="SUPFAM" id="SSF53850">
    <property type="entry name" value="Periplasmic binding protein-like II"/>
    <property type="match status" value="1"/>
</dbReference>
<evidence type="ECO:0000256" key="2">
    <source>
        <dbReference type="SAM" id="Phobius"/>
    </source>
</evidence>
<dbReference type="PROSITE" id="PS50887">
    <property type="entry name" value="GGDEF"/>
    <property type="match status" value="1"/>
</dbReference>
<dbReference type="NCBIfam" id="TIGR00254">
    <property type="entry name" value="GGDEF"/>
    <property type="match status" value="1"/>
</dbReference>
<dbReference type="GO" id="GO:0043709">
    <property type="term" value="P:cell adhesion involved in single-species biofilm formation"/>
    <property type="evidence" value="ECO:0007669"/>
    <property type="project" value="TreeGrafter"/>
</dbReference>
<dbReference type="InterPro" id="IPR000160">
    <property type="entry name" value="GGDEF_dom"/>
</dbReference>
<sequence length="563" mass="63421">MRNDFVIQQLPKEYPRVRPKSVEFDEPGHALLALGLGQVDGFVTSGGGVEFEYLYAHPELTLIAELHVITSDMTLAVSKDQAVFAGILDKYIAYRKETIHDLMRDAVRLYNRKIFRLTEAELSWLDEKGEAVVGVAADYLPFDYFHQGEYRGIAGEMLKRVADSLGIRLKVVSGSFAEIMQQASSGKIDIVNMAKTEDRLKSFIFPHPISAERDIIVGLKTSAPVQDIYQLEGLPVAVIEGFWHEEFLNQNLKNPVLIKTSVIKESLQLLRSGKVAYIVENPTVVEFYINGLGYSNVVKRGNTSKDSFVYFGVGRHEPELASIMDKVIPLIRFEEVKFTAIQGVPSLQNEANMQLLKLVAVMGAALFFIVLITVLVVRRLVEQKARTQLLIEREHFLYTDTLTGFHNRNAFSNKVERAEVGCYPRAVVVADLNNLKQVNDEYGHAAGDALLVMFAEQVRIQWPQSECYRIGGDEFLILLSNTTETELIRALEAFRIRCQNVHCQLPDGSRMQTSAAMGYSFQENAEASLDKIIALADAQMYQVKASMKRRRSDEKDQINHTSQ</sequence>
<reference evidence="4" key="1">
    <citation type="submission" date="2019-04" db="EMBL/GenBank/DDBJ databases">
        <authorList>
            <person name="Brambilla D."/>
        </authorList>
    </citation>
    <scope>NUCLEOTIDE SEQUENCE</scope>
    <source>
        <strain evidence="4">BAL1</strain>
    </source>
</reference>
<organism evidence="4">
    <name type="scientific">Rheinheimera sp. BAL341</name>
    <dbReference type="NCBI Taxonomy" id="1708203"/>
    <lineage>
        <taxon>Bacteria</taxon>
        <taxon>Pseudomonadati</taxon>
        <taxon>Pseudomonadota</taxon>
        <taxon>Gammaproteobacteria</taxon>
        <taxon>Chromatiales</taxon>
        <taxon>Chromatiaceae</taxon>
        <taxon>Rheinheimera</taxon>
    </lineage>
</organism>
<dbReference type="SMART" id="SM00062">
    <property type="entry name" value="PBPb"/>
    <property type="match status" value="1"/>
</dbReference>
<gene>
    <name evidence="4" type="ORF">BAL341_3423</name>
</gene>
<dbReference type="Pfam" id="PF00497">
    <property type="entry name" value="SBP_bac_3"/>
    <property type="match status" value="1"/>
</dbReference>
<dbReference type="CDD" id="cd01949">
    <property type="entry name" value="GGDEF"/>
    <property type="match status" value="1"/>
</dbReference>
<keyword evidence="2" id="KW-0812">Transmembrane</keyword>
<dbReference type="SMART" id="SM00267">
    <property type="entry name" value="GGDEF"/>
    <property type="match status" value="1"/>
</dbReference>
<accession>A0A486XV72</accession>
<dbReference type="GO" id="GO:1902201">
    <property type="term" value="P:negative regulation of bacterial-type flagellum-dependent cell motility"/>
    <property type="evidence" value="ECO:0007669"/>
    <property type="project" value="TreeGrafter"/>
</dbReference>
<evidence type="ECO:0000259" key="3">
    <source>
        <dbReference type="PROSITE" id="PS50887"/>
    </source>
</evidence>
<evidence type="ECO:0000313" key="4">
    <source>
        <dbReference type="EMBL" id="VHO06402.1"/>
    </source>
</evidence>
<keyword evidence="2" id="KW-0472">Membrane</keyword>
<dbReference type="Gene3D" id="3.40.190.10">
    <property type="entry name" value="Periplasmic binding protein-like II"/>
    <property type="match status" value="2"/>
</dbReference>
<dbReference type="PANTHER" id="PTHR45138:SF6">
    <property type="entry name" value="DIGUANYLATE CYCLASE DGCN"/>
    <property type="match status" value="1"/>
</dbReference>
<proteinExistence type="predicted"/>
<protein>
    <recommendedName>
        <fullName evidence="1">diguanylate cyclase</fullName>
        <ecNumber evidence="1">2.7.7.65</ecNumber>
    </recommendedName>
</protein>
<dbReference type="Pfam" id="PF00990">
    <property type="entry name" value="GGDEF"/>
    <property type="match status" value="1"/>
</dbReference>
<dbReference type="InterPro" id="IPR043128">
    <property type="entry name" value="Rev_trsase/Diguanyl_cyclase"/>
</dbReference>
<name>A0A486XV72_9GAMM</name>